<comment type="function">
    <text evidence="4">Plant non-specific lipid-transfer proteins transfer phospholipids as well as galactolipids across membranes. May play a role in wax or cutin deposition in the cell walls of expanding epidermal cells and certain secretory tissues.</text>
</comment>
<evidence type="ECO:0000259" key="6">
    <source>
        <dbReference type="SMART" id="SM00499"/>
    </source>
</evidence>
<dbReference type="PRINTS" id="PR00382">
    <property type="entry name" value="LIPIDTRNSFER"/>
</dbReference>
<dbReference type="SUPFAM" id="SSF47699">
    <property type="entry name" value="Bifunctional inhibitor/lipid-transfer protein/seed storage 2S albumin"/>
    <property type="match status" value="1"/>
</dbReference>
<dbReference type="PROSITE" id="PS00597">
    <property type="entry name" value="PLANT_LTP"/>
    <property type="match status" value="1"/>
</dbReference>
<dbReference type="GO" id="GO:0008289">
    <property type="term" value="F:lipid binding"/>
    <property type="evidence" value="ECO:0007669"/>
    <property type="project" value="UniProtKB-KW"/>
</dbReference>
<name>A0A9D4WYD9_PEA</name>
<keyword evidence="4" id="KW-0446">Lipid-binding</keyword>
<dbReference type="InterPro" id="IPR016140">
    <property type="entry name" value="Bifunc_inhib/LTP/seed_store"/>
</dbReference>
<dbReference type="EMBL" id="JAMSHJ010000005">
    <property type="protein sequence ID" value="KAI5410209.1"/>
    <property type="molecule type" value="Genomic_DNA"/>
</dbReference>
<accession>A0A9D4WYD9</accession>
<dbReference type="Pfam" id="PF00234">
    <property type="entry name" value="Tryp_alpha_amyl"/>
    <property type="match status" value="1"/>
</dbReference>
<evidence type="ECO:0000313" key="7">
    <source>
        <dbReference type="EMBL" id="KAI5410209.1"/>
    </source>
</evidence>
<evidence type="ECO:0000313" key="9">
    <source>
        <dbReference type="Proteomes" id="UP001058974"/>
    </source>
</evidence>
<evidence type="ECO:0000256" key="2">
    <source>
        <dbReference type="ARBA" id="ARBA00022729"/>
    </source>
</evidence>
<comment type="similarity">
    <text evidence="1 4">Belongs to the plant LTP family.</text>
</comment>
<protein>
    <recommendedName>
        <fullName evidence="4">Non-specific lipid-transfer protein</fullName>
    </recommendedName>
</protein>
<dbReference type="Gramene" id="Psat05G0562700-T1">
    <property type="protein sequence ID" value="KAI5410211.1"/>
    <property type="gene ID" value="KIW84_055627"/>
</dbReference>
<feature type="signal peptide" evidence="5">
    <location>
        <begin position="1"/>
        <end position="26"/>
    </location>
</feature>
<dbReference type="OrthoDB" id="1876592at2759"/>
<sequence length="124" mass="13326">MMASQKTVVAVIFVVCMLLMTTRLDASVQIDDVSCSEAISTLLPCLAFLEGSLPPTPSVDCCTGVTNLFNKANTTPIKRSVCQCLKDASTKFAVKPDRAAQLPQLCHIQLSFPISSSIDCTKIQ</sequence>
<gene>
    <name evidence="7" type="ORF">KIW84_055625</name>
    <name evidence="8" type="ORF">KIW84_055627</name>
</gene>
<dbReference type="InterPro" id="IPR000528">
    <property type="entry name" value="Plant_nsLTP"/>
</dbReference>
<keyword evidence="4" id="KW-0813">Transport</keyword>
<dbReference type="GO" id="GO:0006869">
    <property type="term" value="P:lipid transport"/>
    <property type="evidence" value="ECO:0007669"/>
    <property type="project" value="InterPro"/>
</dbReference>
<dbReference type="PANTHER" id="PTHR33076">
    <property type="entry name" value="NON-SPECIFIC LIPID-TRANSFER PROTEIN 2-RELATED"/>
    <property type="match status" value="1"/>
</dbReference>
<dbReference type="Gramene" id="Psat0s13238g0040.1">
    <property type="protein sequence ID" value="Psat0s13238g0040.1.cds"/>
    <property type="gene ID" value="Psat0s13238g0040"/>
</dbReference>
<organism evidence="7 9">
    <name type="scientific">Pisum sativum</name>
    <name type="common">Garden pea</name>
    <name type="synonym">Lathyrus oleraceus</name>
    <dbReference type="NCBI Taxonomy" id="3888"/>
    <lineage>
        <taxon>Eukaryota</taxon>
        <taxon>Viridiplantae</taxon>
        <taxon>Streptophyta</taxon>
        <taxon>Embryophyta</taxon>
        <taxon>Tracheophyta</taxon>
        <taxon>Spermatophyta</taxon>
        <taxon>Magnoliopsida</taxon>
        <taxon>eudicotyledons</taxon>
        <taxon>Gunneridae</taxon>
        <taxon>Pentapetalae</taxon>
        <taxon>rosids</taxon>
        <taxon>fabids</taxon>
        <taxon>Fabales</taxon>
        <taxon>Fabaceae</taxon>
        <taxon>Papilionoideae</taxon>
        <taxon>50 kb inversion clade</taxon>
        <taxon>NPAAA clade</taxon>
        <taxon>Hologalegina</taxon>
        <taxon>IRL clade</taxon>
        <taxon>Fabeae</taxon>
        <taxon>Lathyrus</taxon>
    </lineage>
</organism>
<dbReference type="Gramene" id="Psat05G0562500-T1">
    <property type="protein sequence ID" value="KAI5410209.1"/>
    <property type="gene ID" value="KIW84_055625"/>
</dbReference>
<evidence type="ECO:0000256" key="1">
    <source>
        <dbReference type="ARBA" id="ARBA00009748"/>
    </source>
</evidence>
<dbReference type="Proteomes" id="UP001058974">
    <property type="component" value="Chromosome 5"/>
</dbReference>
<dbReference type="InterPro" id="IPR036312">
    <property type="entry name" value="Bifun_inhib/LTP/seed_sf"/>
</dbReference>
<feature type="chain" id="PRO_5040045569" description="Non-specific lipid-transfer protein" evidence="5">
    <location>
        <begin position="27"/>
        <end position="124"/>
    </location>
</feature>
<dbReference type="EMBL" id="JAMSHJ010000005">
    <property type="protein sequence ID" value="KAI5410211.1"/>
    <property type="molecule type" value="Genomic_DNA"/>
</dbReference>
<keyword evidence="2 5" id="KW-0732">Signal</keyword>
<dbReference type="Gene3D" id="1.10.110.10">
    <property type="entry name" value="Plant lipid-transfer and hydrophobic proteins"/>
    <property type="match status" value="1"/>
</dbReference>
<keyword evidence="3" id="KW-1015">Disulfide bond</keyword>
<comment type="caution">
    <text evidence="7">The sequence shown here is derived from an EMBL/GenBank/DDBJ whole genome shotgun (WGS) entry which is preliminary data.</text>
</comment>
<evidence type="ECO:0000313" key="8">
    <source>
        <dbReference type="EMBL" id="KAI5410211.1"/>
    </source>
</evidence>
<evidence type="ECO:0000256" key="4">
    <source>
        <dbReference type="RuleBase" id="RU000628"/>
    </source>
</evidence>
<keyword evidence="9" id="KW-1185">Reference proteome</keyword>
<reference evidence="7 9" key="1">
    <citation type="journal article" date="2022" name="Nat. Genet.">
        <title>Improved pea reference genome and pan-genome highlight genomic features and evolutionary characteristics.</title>
        <authorList>
            <person name="Yang T."/>
            <person name="Liu R."/>
            <person name="Luo Y."/>
            <person name="Hu S."/>
            <person name="Wang D."/>
            <person name="Wang C."/>
            <person name="Pandey M.K."/>
            <person name="Ge S."/>
            <person name="Xu Q."/>
            <person name="Li N."/>
            <person name="Li G."/>
            <person name="Huang Y."/>
            <person name="Saxena R.K."/>
            <person name="Ji Y."/>
            <person name="Li M."/>
            <person name="Yan X."/>
            <person name="He Y."/>
            <person name="Liu Y."/>
            <person name="Wang X."/>
            <person name="Xiang C."/>
            <person name="Varshney R.K."/>
            <person name="Ding H."/>
            <person name="Gao S."/>
            <person name="Zong X."/>
        </authorList>
    </citation>
    <scope>NUCLEOTIDE SEQUENCE [LARGE SCALE GENOMIC DNA]</scope>
    <source>
        <strain evidence="7 9">cv. Zhongwan 6</strain>
    </source>
</reference>
<proteinExistence type="inferred from homology"/>
<dbReference type="AlphaFoldDB" id="A0A9D4WYD9"/>
<dbReference type="SMART" id="SM00499">
    <property type="entry name" value="AAI"/>
    <property type="match status" value="1"/>
</dbReference>
<dbReference type="CDD" id="cd01960">
    <property type="entry name" value="nsLTP1"/>
    <property type="match status" value="1"/>
</dbReference>
<evidence type="ECO:0000256" key="3">
    <source>
        <dbReference type="ARBA" id="ARBA00023157"/>
    </source>
</evidence>
<feature type="domain" description="Bifunctional inhibitor/plant lipid transfer protein/seed storage helical" evidence="6">
    <location>
        <begin position="35"/>
        <end position="120"/>
    </location>
</feature>
<evidence type="ECO:0000256" key="5">
    <source>
        <dbReference type="SAM" id="SignalP"/>
    </source>
</evidence>